<dbReference type="RefSeq" id="WP_161259569.1">
    <property type="nucleotide sequence ID" value="NZ_WXEY01000024.1"/>
</dbReference>
<proteinExistence type="predicted"/>
<protein>
    <submittedName>
        <fullName evidence="1">Uncharacterized protein</fullName>
    </submittedName>
</protein>
<name>A0A845LBJ2_9FIRM</name>
<organism evidence="1 2">
    <name type="scientific">Heliomicrobium undosum</name>
    <dbReference type="NCBI Taxonomy" id="121734"/>
    <lineage>
        <taxon>Bacteria</taxon>
        <taxon>Bacillati</taxon>
        <taxon>Bacillota</taxon>
        <taxon>Clostridia</taxon>
        <taxon>Eubacteriales</taxon>
        <taxon>Heliobacteriaceae</taxon>
        <taxon>Heliomicrobium</taxon>
    </lineage>
</organism>
<reference evidence="1 2" key="1">
    <citation type="submission" date="2020-01" db="EMBL/GenBank/DDBJ databases">
        <title>Whole-genome sequence of Heliobacterium undosum DSM 13378.</title>
        <authorList>
            <person name="Kyndt J.A."/>
            <person name="Meyer T.E."/>
        </authorList>
    </citation>
    <scope>NUCLEOTIDE SEQUENCE [LARGE SCALE GENOMIC DNA]</scope>
    <source>
        <strain evidence="1 2">DSM 13378</strain>
    </source>
</reference>
<dbReference type="EMBL" id="WXEY01000024">
    <property type="protein sequence ID" value="MZP31048.1"/>
    <property type="molecule type" value="Genomic_DNA"/>
</dbReference>
<dbReference type="AlphaFoldDB" id="A0A845LBJ2"/>
<dbReference type="OrthoDB" id="9758793at2"/>
<sequence length="98" mass="10986">MLTWDSGLDDFSVGDDGWIAFSKLSNEYGPYNLYFGNLKNRGIWLFQGGRGSPVRVTRNADKVLGFSPDGKTVLFSRDVPMPITYARIPAKVILLKQQ</sequence>
<keyword evidence="2" id="KW-1185">Reference proteome</keyword>
<dbReference type="Proteomes" id="UP000463470">
    <property type="component" value="Unassembled WGS sequence"/>
</dbReference>
<evidence type="ECO:0000313" key="1">
    <source>
        <dbReference type="EMBL" id="MZP31048.1"/>
    </source>
</evidence>
<comment type="caution">
    <text evidence="1">The sequence shown here is derived from an EMBL/GenBank/DDBJ whole genome shotgun (WGS) entry which is preliminary data.</text>
</comment>
<gene>
    <name evidence="1" type="ORF">GTO91_15135</name>
</gene>
<accession>A0A845LBJ2</accession>
<evidence type="ECO:0000313" key="2">
    <source>
        <dbReference type="Proteomes" id="UP000463470"/>
    </source>
</evidence>